<evidence type="ECO:0000256" key="8">
    <source>
        <dbReference type="PIRSR" id="PIRSR639901-1"/>
    </source>
</evidence>
<evidence type="ECO:0000256" key="3">
    <source>
        <dbReference type="ARBA" id="ARBA00012621"/>
    </source>
</evidence>
<dbReference type="InterPro" id="IPR038107">
    <property type="entry name" value="Glycos_transf_N_sf"/>
</dbReference>
<feature type="site" description="Transition state stabilizer" evidence="9">
    <location>
        <position position="211"/>
    </location>
</feature>
<dbReference type="GO" id="GO:0009245">
    <property type="term" value="P:lipid A biosynthetic process"/>
    <property type="evidence" value="ECO:0007669"/>
    <property type="project" value="TreeGrafter"/>
</dbReference>
<gene>
    <name evidence="12" type="ORF">ATE48_03670</name>
</gene>
<keyword evidence="5 10" id="KW-0808">Transferase</keyword>
<dbReference type="Gene3D" id="3.40.50.11720">
    <property type="entry name" value="3-Deoxy-D-manno-octulosonic-acid transferase, N-terminal domain"/>
    <property type="match status" value="1"/>
</dbReference>
<comment type="function">
    <text evidence="1 10">Involved in lipopolysaccharide (LPS) biosynthesis. Catalyzes the transfer of 3-deoxy-D-manno-octulosonate (Kdo) residue(s) from CMP-Kdo to lipid IV(A), the tetraacyldisaccharide-1,4'-bisphosphate precursor of lipid A.</text>
</comment>
<dbReference type="GO" id="GO:0005886">
    <property type="term" value="C:plasma membrane"/>
    <property type="evidence" value="ECO:0007669"/>
    <property type="project" value="UniProtKB-SubCell"/>
</dbReference>
<dbReference type="Pfam" id="PF04413">
    <property type="entry name" value="Glycos_transf_N"/>
    <property type="match status" value="1"/>
</dbReference>
<feature type="site" description="Transition state stabilizer" evidence="9">
    <location>
        <position position="135"/>
    </location>
</feature>
<dbReference type="PANTHER" id="PTHR42755">
    <property type="entry name" value="3-DEOXY-MANNO-OCTULOSONATE CYTIDYLYLTRANSFERASE"/>
    <property type="match status" value="1"/>
</dbReference>
<keyword evidence="10" id="KW-0472">Membrane</keyword>
<dbReference type="UniPathway" id="UPA00958"/>
<evidence type="ECO:0000256" key="5">
    <source>
        <dbReference type="ARBA" id="ARBA00022679"/>
    </source>
</evidence>
<feature type="active site" description="Proton acceptor" evidence="8">
    <location>
        <position position="65"/>
    </location>
</feature>
<evidence type="ECO:0000256" key="7">
    <source>
        <dbReference type="ARBA" id="ARBA00049183"/>
    </source>
</evidence>
<dbReference type="InterPro" id="IPR039901">
    <property type="entry name" value="Kdotransferase"/>
</dbReference>
<evidence type="ECO:0000256" key="2">
    <source>
        <dbReference type="ARBA" id="ARBA00004713"/>
    </source>
</evidence>
<evidence type="ECO:0000313" key="13">
    <source>
        <dbReference type="Proteomes" id="UP000092498"/>
    </source>
</evidence>
<reference evidence="12 13" key="1">
    <citation type="submission" date="2015-11" db="EMBL/GenBank/DDBJ databases">
        <title>Whole-Genome Sequence of Candidatus Oderbacter manganicum from the National Park Lower Oder Valley, Germany.</title>
        <authorList>
            <person name="Braun B."/>
            <person name="Liere K."/>
            <person name="Szewzyk U."/>
        </authorList>
    </citation>
    <scope>NUCLEOTIDE SEQUENCE [LARGE SCALE GENOMIC DNA]</scope>
    <source>
        <strain evidence="12 13">OTSz_A_272</strain>
    </source>
</reference>
<dbReference type="Proteomes" id="UP000092498">
    <property type="component" value="Chromosome"/>
</dbReference>
<dbReference type="InterPro" id="IPR007507">
    <property type="entry name" value="Glycos_transf_N"/>
</dbReference>
<dbReference type="AlphaFoldDB" id="A0A1B1AEW2"/>
<dbReference type="Gene3D" id="3.40.50.2000">
    <property type="entry name" value="Glycogen Phosphorylase B"/>
    <property type="match status" value="1"/>
</dbReference>
<evidence type="ECO:0000259" key="11">
    <source>
        <dbReference type="Pfam" id="PF04413"/>
    </source>
</evidence>
<comment type="catalytic activity">
    <reaction evidence="7 10">
        <text>lipid IVA (E. coli) + CMP-3-deoxy-beta-D-manno-octulosonate = alpha-Kdo-(2-&gt;6)-lipid IVA (E. coli) + CMP + H(+)</text>
        <dbReference type="Rhea" id="RHEA:28066"/>
        <dbReference type="ChEBI" id="CHEBI:15378"/>
        <dbReference type="ChEBI" id="CHEBI:58603"/>
        <dbReference type="ChEBI" id="CHEBI:60364"/>
        <dbReference type="ChEBI" id="CHEBI:60377"/>
        <dbReference type="ChEBI" id="CHEBI:85987"/>
        <dbReference type="EC" id="2.4.99.12"/>
    </reaction>
</comment>
<evidence type="ECO:0000256" key="6">
    <source>
        <dbReference type="ARBA" id="ARBA00031445"/>
    </source>
</evidence>
<sequence length="432" mass="45794">MSFSPVLIFYRAASSALGALAGLYLNDRAKRSKEDPARLGERFGRYTQARPQGALVWLHAASVGESGVALALIEALGARNANLSFILSTGTRTSAELVARRAPIRTTHIYAPLDRADCVRRFLDHWRPDVGVFVESELWPNLILEAEARGVKLALVNARMSPRTLRRWTNWRTAGRRLVGAFSYVSAADARTRDALTALRPAPIGASGNLKLAAPAPRVDATARAALAAEIGARPIWLAASTHQGEDEIVLAAHDILRRDFADALLIIAPRHPERGADIARLAGGAPLRSKGASPGAASVYVADTLGELGTLYDLAPVSLVAGSLLPQLKGHNPIEPARLACAIITGPYVESFQDLFDTMIAAGGATCVQDAQTLAAEIARLWRDEAARAQQLDAALNATTQGADAFERTVSAIIALVPSASAQQSTANASA</sequence>
<comment type="pathway">
    <text evidence="2 10">Bacterial outer membrane biogenesis; LPS core biosynthesis.</text>
</comment>
<comment type="subcellular location">
    <subcellularLocation>
        <location evidence="10">Cell membrane</location>
    </subcellularLocation>
</comment>
<dbReference type="EC" id="2.4.99.12" evidence="3 10"/>
<dbReference type="InParanoid" id="A0A1B1AEW2"/>
<proteinExistence type="inferred from homology"/>
<protein>
    <recommendedName>
        <fullName evidence="4 10">3-deoxy-D-manno-octulosonic acid transferase</fullName>
        <shortName evidence="10">Kdo transferase</shortName>
        <ecNumber evidence="3 10">2.4.99.12</ecNumber>
    </recommendedName>
    <alternativeName>
        <fullName evidence="6 10">Lipid IV(A) 3-deoxy-D-manno-octulosonic acid transferase</fullName>
    </alternativeName>
</protein>
<dbReference type="SUPFAM" id="SSF53756">
    <property type="entry name" value="UDP-Glycosyltransferase/glycogen phosphorylase"/>
    <property type="match status" value="1"/>
</dbReference>
<keyword evidence="13" id="KW-1185">Reference proteome</keyword>
<keyword evidence="10" id="KW-0448">Lipopolysaccharide biosynthesis</keyword>
<name>A0A1B1AEW2_9PROT</name>
<evidence type="ECO:0000313" key="12">
    <source>
        <dbReference type="EMBL" id="ANP45082.1"/>
    </source>
</evidence>
<dbReference type="RefSeq" id="WP_228126770.1">
    <property type="nucleotide sequence ID" value="NZ_CP013244.1"/>
</dbReference>
<dbReference type="GO" id="GO:0043842">
    <property type="term" value="F:Kdo transferase activity"/>
    <property type="evidence" value="ECO:0007669"/>
    <property type="project" value="UniProtKB-EC"/>
</dbReference>
<feature type="domain" description="3-deoxy-D-manno-octulosonic-acid transferase N-terminal" evidence="11">
    <location>
        <begin position="38"/>
        <end position="213"/>
    </location>
</feature>
<accession>A0A1B1AEW2</accession>
<dbReference type="KEGG" id="cbot:ATE48_03670"/>
<dbReference type="FunCoup" id="A0A1B1AEW2">
    <property type="interactions" value="230"/>
</dbReference>
<dbReference type="GO" id="GO:0009244">
    <property type="term" value="P:lipopolysaccharide core region biosynthetic process"/>
    <property type="evidence" value="ECO:0007669"/>
    <property type="project" value="UniProtKB-UniRule"/>
</dbReference>
<dbReference type="STRING" id="1759059.ATE48_03670"/>
<evidence type="ECO:0000256" key="10">
    <source>
        <dbReference type="RuleBase" id="RU365103"/>
    </source>
</evidence>
<evidence type="ECO:0000256" key="4">
    <source>
        <dbReference type="ARBA" id="ARBA00019077"/>
    </source>
</evidence>
<evidence type="ECO:0000256" key="9">
    <source>
        <dbReference type="PIRSR" id="PIRSR639901-2"/>
    </source>
</evidence>
<keyword evidence="10" id="KW-1003">Cell membrane</keyword>
<dbReference type="EMBL" id="CP013244">
    <property type="protein sequence ID" value="ANP45082.1"/>
    <property type="molecule type" value="Genomic_DNA"/>
</dbReference>
<dbReference type="PANTHER" id="PTHR42755:SF1">
    <property type="entry name" value="3-DEOXY-D-MANNO-OCTULOSONIC ACID TRANSFERASE, MITOCHONDRIAL-RELATED"/>
    <property type="match status" value="1"/>
</dbReference>
<organism evidence="12 13">
    <name type="scientific">Candidatus Viadribacter manganicus</name>
    <dbReference type="NCBI Taxonomy" id="1759059"/>
    <lineage>
        <taxon>Bacteria</taxon>
        <taxon>Pseudomonadati</taxon>
        <taxon>Pseudomonadota</taxon>
        <taxon>Alphaproteobacteria</taxon>
        <taxon>Hyphomonadales</taxon>
        <taxon>Hyphomonadaceae</taxon>
        <taxon>Candidatus Viadribacter</taxon>
    </lineage>
</organism>
<evidence type="ECO:0000256" key="1">
    <source>
        <dbReference type="ARBA" id="ARBA00003394"/>
    </source>
</evidence>
<comment type="similarity">
    <text evidence="10">Belongs to the glycosyltransferase group 1 family.</text>
</comment>